<evidence type="ECO:0000313" key="3">
    <source>
        <dbReference type="Proteomes" id="UP000243859"/>
    </source>
</evidence>
<proteinExistence type="predicted"/>
<feature type="domain" description="HNH endonuclease 5" evidence="1">
    <location>
        <begin position="4"/>
        <end position="51"/>
    </location>
</feature>
<dbReference type="OrthoDB" id="674231at2"/>
<sequence length="402" mass="44020">MNLCILCQVTAPDPRKPEHILLNALGGRLTTTKALCATCNNIMGAGPDKDLADSVAPLRNIANFRSGSGKAPPSIPRVEADGIVYDLAPGGKPVLRPSSPLFIEDGHEGVNVKISARDEAHLEQLLRGAAGKLGLPESAHDAFIKDAKQRATRVTGFAPRAEHGIQFGSEGSQRSMMKACLVLWNELVGNEELSHPRYTTSREFVRSGTDIEEDSHTPLTCIHTRKLLELPNGYGANPNYIWVGSDATGKVLGYFRLYNAVGWLFELASDGAPVSRSISLISNPFQPSEHRLLTDDNSLVDFRVFEAIGAADTKSNFDETRQALSELLRQAHSMSWDRTTKELFDEAIDATGLQDGDILDEQRLKDISSAIAYRFSHFLTRTPRTEPLEWPAKNSSNEGNAE</sequence>
<evidence type="ECO:0000313" key="2">
    <source>
        <dbReference type="EMBL" id="PTN03941.1"/>
    </source>
</evidence>
<keyword evidence="2" id="KW-0255">Endonuclease</keyword>
<dbReference type="AlphaFoldDB" id="A0A2T5BWD1"/>
<protein>
    <submittedName>
        <fullName evidence="2">HNH endonuclease</fullName>
    </submittedName>
</protein>
<dbReference type="EMBL" id="QAAA01000001">
    <property type="protein sequence ID" value="PTN03941.1"/>
    <property type="molecule type" value="Genomic_DNA"/>
</dbReference>
<dbReference type="GO" id="GO:0004519">
    <property type="term" value="F:endonuclease activity"/>
    <property type="evidence" value="ECO:0007669"/>
    <property type="project" value="UniProtKB-KW"/>
</dbReference>
<name>A0A2T5BWD1_9RHOB</name>
<keyword evidence="3" id="KW-1185">Reference proteome</keyword>
<dbReference type="Pfam" id="PF14279">
    <property type="entry name" value="HNH_5"/>
    <property type="match status" value="1"/>
</dbReference>
<gene>
    <name evidence="2" type="ORF">C8N32_101138</name>
</gene>
<keyword evidence="2" id="KW-0540">Nuclease</keyword>
<keyword evidence="2" id="KW-0378">Hydrolase</keyword>
<dbReference type="RefSeq" id="WP_107890541.1">
    <property type="nucleotide sequence ID" value="NZ_NHSI01000066.1"/>
</dbReference>
<evidence type="ECO:0000259" key="1">
    <source>
        <dbReference type="Pfam" id="PF14279"/>
    </source>
</evidence>
<dbReference type="InterPro" id="IPR029471">
    <property type="entry name" value="HNH_5"/>
</dbReference>
<organism evidence="2 3">
    <name type="scientific">Rhodovulum imhoffii</name>
    <dbReference type="NCBI Taxonomy" id="365340"/>
    <lineage>
        <taxon>Bacteria</taxon>
        <taxon>Pseudomonadati</taxon>
        <taxon>Pseudomonadota</taxon>
        <taxon>Alphaproteobacteria</taxon>
        <taxon>Rhodobacterales</taxon>
        <taxon>Paracoccaceae</taxon>
        <taxon>Rhodovulum</taxon>
    </lineage>
</organism>
<reference evidence="2 3" key="1">
    <citation type="submission" date="2018-04" db="EMBL/GenBank/DDBJ databases">
        <title>Genomic Encyclopedia of Archaeal and Bacterial Type Strains, Phase II (KMG-II): from individual species to whole genera.</title>
        <authorList>
            <person name="Goeker M."/>
        </authorList>
    </citation>
    <scope>NUCLEOTIDE SEQUENCE [LARGE SCALE GENOMIC DNA]</scope>
    <source>
        <strain evidence="2 3">DSM 18064</strain>
    </source>
</reference>
<dbReference type="Proteomes" id="UP000243859">
    <property type="component" value="Unassembled WGS sequence"/>
</dbReference>
<accession>A0A2T5BWD1</accession>
<comment type="caution">
    <text evidence="2">The sequence shown here is derived from an EMBL/GenBank/DDBJ whole genome shotgun (WGS) entry which is preliminary data.</text>
</comment>